<organism evidence="1">
    <name type="scientific">Arundo donax</name>
    <name type="common">Giant reed</name>
    <name type="synonym">Donax arundinaceus</name>
    <dbReference type="NCBI Taxonomy" id="35708"/>
    <lineage>
        <taxon>Eukaryota</taxon>
        <taxon>Viridiplantae</taxon>
        <taxon>Streptophyta</taxon>
        <taxon>Embryophyta</taxon>
        <taxon>Tracheophyta</taxon>
        <taxon>Spermatophyta</taxon>
        <taxon>Magnoliopsida</taxon>
        <taxon>Liliopsida</taxon>
        <taxon>Poales</taxon>
        <taxon>Poaceae</taxon>
        <taxon>PACMAD clade</taxon>
        <taxon>Arundinoideae</taxon>
        <taxon>Arundineae</taxon>
        <taxon>Arundo</taxon>
    </lineage>
</organism>
<evidence type="ECO:0000313" key="1">
    <source>
        <dbReference type="EMBL" id="JAE36155.1"/>
    </source>
</evidence>
<sequence length="27" mass="3077">MSAKFHPRPHEFLLHLTRTRSVAISSG</sequence>
<name>A0A0A9HG96_ARUDO</name>
<dbReference type="EMBL" id="GBRH01161741">
    <property type="protein sequence ID" value="JAE36155.1"/>
    <property type="molecule type" value="Transcribed_RNA"/>
</dbReference>
<reference evidence="1" key="1">
    <citation type="submission" date="2014-09" db="EMBL/GenBank/DDBJ databases">
        <authorList>
            <person name="Magalhaes I.L.F."/>
            <person name="Oliveira U."/>
            <person name="Santos F.R."/>
            <person name="Vidigal T.H.D.A."/>
            <person name="Brescovit A.D."/>
            <person name="Santos A.J."/>
        </authorList>
    </citation>
    <scope>NUCLEOTIDE SEQUENCE</scope>
    <source>
        <tissue evidence="1">Shoot tissue taken approximately 20 cm above the soil surface</tissue>
    </source>
</reference>
<proteinExistence type="predicted"/>
<protein>
    <submittedName>
        <fullName evidence="1">Uncharacterized protein</fullName>
    </submittedName>
</protein>
<accession>A0A0A9HG96</accession>
<dbReference type="AlphaFoldDB" id="A0A0A9HG96"/>
<reference evidence="1" key="2">
    <citation type="journal article" date="2015" name="Data Brief">
        <title>Shoot transcriptome of the giant reed, Arundo donax.</title>
        <authorList>
            <person name="Barrero R.A."/>
            <person name="Guerrero F.D."/>
            <person name="Moolhuijzen P."/>
            <person name="Goolsby J.A."/>
            <person name="Tidwell J."/>
            <person name="Bellgard S.E."/>
            <person name="Bellgard M.I."/>
        </authorList>
    </citation>
    <scope>NUCLEOTIDE SEQUENCE</scope>
    <source>
        <tissue evidence="1">Shoot tissue taken approximately 20 cm above the soil surface</tissue>
    </source>
</reference>